<keyword evidence="6 11" id="KW-0274">FAD</keyword>
<evidence type="ECO:0000259" key="13">
    <source>
        <dbReference type="PROSITE" id="PS51384"/>
    </source>
</evidence>
<evidence type="ECO:0000256" key="8">
    <source>
        <dbReference type="ARBA" id="ARBA00023002"/>
    </source>
</evidence>
<dbReference type="InterPro" id="IPR001433">
    <property type="entry name" value="OxRdtase_FAD/NAD-bd"/>
</dbReference>
<dbReference type="PANTHER" id="PTHR19370">
    <property type="entry name" value="NADH-CYTOCHROME B5 REDUCTASE"/>
    <property type="match status" value="1"/>
</dbReference>
<evidence type="ECO:0000256" key="10">
    <source>
        <dbReference type="ARBA" id="ARBA00023136"/>
    </source>
</evidence>
<comment type="similarity">
    <text evidence="3">Belongs to the flavoprotein pyridine nucleotide cytochrome reductase family.</text>
</comment>
<feature type="binding site" evidence="11">
    <location>
        <position position="158"/>
    </location>
    <ligand>
        <name>FAD</name>
        <dbReference type="ChEBI" id="CHEBI:57692"/>
    </ligand>
</feature>
<evidence type="ECO:0000256" key="2">
    <source>
        <dbReference type="ARBA" id="ARBA00004370"/>
    </source>
</evidence>
<feature type="transmembrane region" description="Helical" evidence="12">
    <location>
        <begin position="12"/>
        <end position="35"/>
    </location>
</feature>
<keyword evidence="15" id="KW-1185">Reference proteome</keyword>
<dbReference type="PROSITE" id="PS51384">
    <property type="entry name" value="FAD_FR"/>
    <property type="match status" value="1"/>
</dbReference>
<evidence type="ECO:0000256" key="5">
    <source>
        <dbReference type="ARBA" id="ARBA00022692"/>
    </source>
</evidence>
<evidence type="ECO:0000256" key="3">
    <source>
        <dbReference type="ARBA" id="ARBA00006105"/>
    </source>
</evidence>
<feature type="binding site" evidence="11">
    <location>
        <position position="223"/>
    </location>
    <ligand>
        <name>FAD</name>
        <dbReference type="ChEBI" id="CHEBI:57692"/>
    </ligand>
</feature>
<dbReference type="SUPFAM" id="SSF52343">
    <property type="entry name" value="Ferredoxin reductase-like, C-terminal NADP-linked domain"/>
    <property type="match status" value="1"/>
</dbReference>
<name>A0A1X7R8L9_9SACH</name>
<evidence type="ECO:0000256" key="11">
    <source>
        <dbReference type="PIRSR" id="PIRSR601834-1"/>
    </source>
</evidence>
<dbReference type="STRING" id="1789683.A0A1X7R8L9"/>
<feature type="binding site" evidence="11">
    <location>
        <position position="157"/>
    </location>
    <ligand>
        <name>FAD</name>
        <dbReference type="ChEBI" id="CHEBI:57692"/>
    </ligand>
</feature>
<dbReference type="Proteomes" id="UP000196158">
    <property type="component" value="Unassembled WGS sequence"/>
</dbReference>
<gene>
    <name evidence="14" type="ORF">KASA_0I00143G</name>
</gene>
<comment type="subcellular location">
    <subcellularLocation>
        <location evidence="2">Membrane</location>
    </subcellularLocation>
</comment>
<organism evidence="14 15">
    <name type="scientific">Maudiozyma saulgeensis</name>
    <dbReference type="NCBI Taxonomy" id="1789683"/>
    <lineage>
        <taxon>Eukaryota</taxon>
        <taxon>Fungi</taxon>
        <taxon>Dikarya</taxon>
        <taxon>Ascomycota</taxon>
        <taxon>Saccharomycotina</taxon>
        <taxon>Saccharomycetes</taxon>
        <taxon>Saccharomycetales</taxon>
        <taxon>Saccharomycetaceae</taxon>
        <taxon>Maudiozyma</taxon>
    </lineage>
</organism>
<dbReference type="GO" id="GO:0016020">
    <property type="term" value="C:membrane"/>
    <property type="evidence" value="ECO:0007669"/>
    <property type="project" value="UniProtKB-SubCell"/>
</dbReference>
<dbReference type="InterPro" id="IPR039261">
    <property type="entry name" value="FNR_nucleotide-bd"/>
</dbReference>
<feature type="binding site" evidence="11">
    <location>
        <position position="133"/>
    </location>
    <ligand>
        <name>FAD</name>
        <dbReference type="ChEBI" id="CHEBI:57692"/>
    </ligand>
</feature>
<dbReference type="Pfam" id="PF00175">
    <property type="entry name" value="NAD_binding_1"/>
    <property type="match status" value="1"/>
</dbReference>
<dbReference type="Gene3D" id="2.40.30.10">
    <property type="entry name" value="Translation factors"/>
    <property type="match status" value="1"/>
</dbReference>
<dbReference type="Gene3D" id="3.40.50.80">
    <property type="entry name" value="Nucleotide-binding domain of ferredoxin-NADP reductase (FNR) module"/>
    <property type="match status" value="1"/>
</dbReference>
<keyword evidence="8" id="KW-0560">Oxidoreductase</keyword>
<dbReference type="PRINTS" id="PR00406">
    <property type="entry name" value="CYTB5RDTASE"/>
</dbReference>
<protein>
    <recommendedName>
        <fullName evidence="13">FAD-binding FR-type domain-containing protein</fullName>
    </recommendedName>
</protein>
<evidence type="ECO:0000256" key="12">
    <source>
        <dbReference type="SAM" id="Phobius"/>
    </source>
</evidence>
<evidence type="ECO:0000256" key="7">
    <source>
        <dbReference type="ARBA" id="ARBA00022989"/>
    </source>
</evidence>
<dbReference type="SUPFAM" id="SSF63380">
    <property type="entry name" value="Riboflavin synthase domain-like"/>
    <property type="match status" value="1"/>
</dbReference>
<proteinExistence type="inferred from homology"/>
<dbReference type="PANTHER" id="PTHR19370:SF143">
    <property type="entry name" value="PLASMA MEMBRANE-ASSOCIATED COENZYME Q6 REDUCTASE PGA3"/>
    <property type="match status" value="1"/>
</dbReference>
<sequence>MTSWPGYIEDQLMSISNLGLTLRLILVLTCVSGAYLARLRFSLMVITILFSIAYILAYFNKIIKCKKMISAVKRKMHGSKWTQFQITCIKKISKDTSIYTFNIQYPEGSLHLPLGHHVQVRAMIHGRQTIRYYTPIFPSETTKELQLMVKSYSNGTMSKYLSTLHVGQTVEIRGPFGNPTSDNNQHYPLQKEIETYRKMGKESNSNEETLTQLGIVAGGSGITPVLQVLHEIVTNPYHLENISLIYANETVDDILLKNELDEMAKKHPHFQIHYVLHHPPKGWKGERGYITKRMLQKYLPRYNKQHKLLVCGPLEMDELVLRYSKELGWNKGFQKSRSNDKVFVF</sequence>
<dbReference type="InterPro" id="IPR008333">
    <property type="entry name" value="Cbr1-like_FAD-bd_dom"/>
</dbReference>
<evidence type="ECO:0000256" key="6">
    <source>
        <dbReference type="ARBA" id="ARBA00022827"/>
    </source>
</evidence>
<dbReference type="FunFam" id="3.40.50.80:FF:000009">
    <property type="entry name" value="NADH-cytochrome b5 reductase"/>
    <property type="match status" value="1"/>
</dbReference>
<dbReference type="InterPro" id="IPR017927">
    <property type="entry name" value="FAD-bd_FR_type"/>
</dbReference>
<evidence type="ECO:0000256" key="4">
    <source>
        <dbReference type="ARBA" id="ARBA00022630"/>
    </source>
</evidence>
<feature type="binding site" evidence="11">
    <location>
        <position position="131"/>
    </location>
    <ligand>
        <name>FAD</name>
        <dbReference type="ChEBI" id="CHEBI:57692"/>
    </ligand>
</feature>
<feature type="domain" description="FAD-binding FR-type" evidence="13">
    <location>
        <begin position="79"/>
        <end position="182"/>
    </location>
</feature>
<evidence type="ECO:0000313" key="14">
    <source>
        <dbReference type="EMBL" id="SMN22018.1"/>
    </source>
</evidence>
<dbReference type="Pfam" id="PF00970">
    <property type="entry name" value="FAD_binding_6"/>
    <property type="match status" value="1"/>
</dbReference>
<feature type="binding site" evidence="11">
    <location>
        <position position="150"/>
    </location>
    <ligand>
        <name>FAD</name>
        <dbReference type="ChEBI" id="CHEBI:57692"/>
    </ligand>
</feature>
<dbReference type="InterPro" id="IPR017938">
    <property type="entry name" value="Riboflavin_synthase-like_b-brl"/>
</dbReference>
<reference evidence="14 15" key="1">
    <citation type="submission" date="2017-04" db="EMBL/GenBank/DDBJ databases">
        <authorList>
            <person name="Afonso C.L."/>
            <person name="Miller P.J."/>
            <person name="Scott M.A."/>
            <person name="Spackman E."/>
            <person name="Goraichik I."/>
            <person name="Dimitrov K.M."/>
            <person name="Suarez D.L."/>
            <person name="Swayne D.E."/>
        </authorList>
    </citation>
    <scope>NUCLEOTIDE SEQUENCE [LARGE SCALE GENOMIC DNA]</scope>
</reference>
<dbReference type="GO" id="GO:0006696">
    <property type="term" value="P:ergosterol biosynthetic process"/>
    <property type="evidence" value="ECO:0007669"/>
    <property type="project" value="TreeGrafter"/>
</dbReference>
<evidence type="ECO:0000313" key="15">
    <source>
        <dbReference type="Proteomes" id="UP000196158"/>
    </source>
</evidence>
<accession>A0A1X7R8L9</accession>
<dbReference type="OrthoDB" id="432685at2759"/>
<dbReference type="GO" id="GO:0004128">
    <property type="term" value="F:cytochrome-b5 reductase activity, acting on NAD(P)H"/>
    <property type="evidence" value="ECO:0007669"/>
    <property type="project" value="TreeGrafter"/>
</dbReference>
<evidence type="ECO:0000256" key="9">
    <source>
        <dbReference type="ARBA" id="ARBA00023027"/>
    </source>
</evidence>
<keyword evidence="9" id="KW-0520">NAD</keyword>
<keyword evidence="5 12" id="KW-0812">Transmembrane</keyword>
<dbReference type="AlphaFoldDB" id="A0A1X7R8L9"/>
<feature type="transmembrane region" description="Helical" evidence="12">
    <location>
        <begin position="41"/>
        <end position="59"/>
    </location>
</feature>
<dbReference type="CDD" id="cd06183">
    <property type="entry name" value="cyt_b5_reduct_like"/>
    <property type="match status" value="1"/>
</dbReference>
<comment type="cofactor">
    <cofactor evidence="1 11">
        <name>FAD</name>
        <dbReference type="ChEBI" id="CHEBI:57692"/>
    </cofactor>
</comment>
<dbReference type="EMBL" id="FXLY01000010">
    <property type="protein sequence ID" value="SMN22018.1"/>
    <property type="molecule type" value="Genomic_DNA"/>
</dbReference>
<keyword evidence="4 11" id="KW-0285">Flavoprotein</keyword>
<dbReference type="InterPro" id="IPR001834">
    <property type="entry name" value="CBR-like"/>
</dbReference>
<keyword evidence="10 12" id="KW-0472">Membrane</keyword>
<evidence type="ECO:0000256" key="1">
    <source>
        <dbReference type="ARBA" id="ARBA00001974"/>
    </source>
</evidence>
<keyword evidence="7 12" id="KW-1133">Transmembrane helix</keyword>